<sequence>MRKSHFAKSRIWGQLAGLFHESALREGTEKRHQAKHKILQDARLSQTGSGVRMFRDSRCIISPSRSSQVPGLATHDFHIQKWMYRMQEPNFTQANYASTLGSAPHLTMIEVYASAPNIQSPRISDFVSIAPPATSRTLSSDPWDAHIELATGYGDSQEPSLCGSMLPTCFGHKVARAKHVSNGHSGHIPDNEEGSDKMGRRDSRALERILDNSGATTRHCRKEARNLTLTVSEAYGSLMDHGLRNSVNSTLYPVQLVVQQHRRTTWQLGE</sequence>
<feature type="region of interest" description="Disordered" evidence="1">
    <location>
        <begin position="180"/>
        <end position="200"/>
    </location>
</feature>
<evidence type="ECO:0000313" key="3">
    <source>
        <dbReference type="Proteomes" id="UP000830671"/>
    </source>
</evidence>
<protein>
    <submittedName>
        <fullName evidence="2">Uncharacterized protein</fullName>
    </submittedName>
</protein>
<evidence type="ECO:0000256" key="1">
    <source>
        <dbReference type="SAM" id="MobiDB-lite"/>
    </source>
</evidence>
<dbReference type="KEGG" id="clup:CLUP02_04544"/>
<dbReference type="AlphaFoldDB" id="A0A9Q8SKY3"/>
<dbReference type="GeneID" id="73338565"/>
<dbReference type="Proteomes" id="UP000830671">
    <property type="component" value="Chromosome 2"/>
</dbReference>
<keyword evidence="3" id="KW-1185">Reference proteome</keyword>
<organism evidence="2 3">
    <name type="scientific">Colletotrichum lupini</name>
    <dbReference type="NCBI Taxonomy" id="145971"/>
    <lineage>
        <taxon>Eukaryota</taxon>
        <taxon>Fungi</taxon>
        <taxon>Dikarya</taxon>
        <taxon>Ascomycota</taxon>
        <taxon>Pezizomycotina</taxon>
        <taxon>Sordariomycetes</taxon>
        <taxon>Hypocreomycetidae</taxon>
        <taxon>Glomerellales</taxon>
        <taxon>Glomerellaceae</taxon>
        <taxon>Colletotrichum</taxon>
        <taxon>Colletotrichum acutatum species complex</taxon>
    </lineage>
</organism>
<accession>A0A9Q8SKY3</accession>
<gene>
    <name evidence="2" type="ORF">CLUP02_04544</name>
</gene>
<dbReference type="RefSeq" id="XP_049140698.1">
    <property type="nucleotide sequence ID" value="XM_049283555.1"/>
</dbReference>
<reference evidence="2" key="1">
    <citation type="journal article" date="2021" name="Mol. Plant Microbe Interact.">
        <title>Complete Genome Sequence of the Plant-Pathogenic Fungus Colletotrichum lupini.</title>
        <authorList>
            <person name="Baroncelli R."/>
            <person name="Pensec F."/>
            <person name="Da Lio D."/>
            <person name="Boufleur T."/>
            <person name="Vicente I."/>
            <person name="Sarrocco S."/>
            <person name="Picot A."/>
            <person name="Baraldi E."/>
            <person name="Sukno S."/>
            <person name="Thon M."/>
            <person name="Le Floch G."/>
        </authorList>
    </citation>
    <scope>NUCLEOTIDE SEQUENCE</scope>
    <source>
        <strain evidence="2">IMI 504893</strain>
    </source>
</reference>
<dbReference type="EMBL" id="CP019474">
    <property type="protein sequence ID" value="UQC79065.1"/>
    <property type="molecule type" value="Genomic_DNA"/>
</dbReference>
<evidence type="ECO:0000313" key="2">
    <source>
        <dbReference type="EMBL" id="UQC79065.1"/>
    </source>
</evidence>
<proteinExistence type="predicted"/>
<name>A0A9Q8SKY3_9PEZI</name>
<feature type="compositionally biased region" description="Basic and acidic residues" evidence="1">
    <location>
        <begin position="187"/>
        <end position="200"/>
    </location>
</feature>